<dbReference type="AlphaFoldDB" id="B0D154"/>
<dbReference type="PANTHER" id="PTHR22741">
    <property type="entry name" value="P140CAP/SNIP-RELATED"/>
    <property type="match status" value="1"/>
</dbReference>
<dbReference type="RefSeq" id="XP_001877471.1">
    <property type="nucleotide sequence ID" value="XM_001877436.1"/>
</dbReference>
<dbReference type="GeneID" id="6073028"/>
<accession>B0D154</accession>
<evidence type="ECO:0000313" key="3">
    <source>
        <dbReference type="EMBL" id="EDR11574.1"/>
    </source>
</evidence>
<dbReference type="InParanoid" id="B0D154"/>
<dbReference type="OrthoDB" id="783096at2759"/>
<dbReference type="HOGENOM" id="CLU_1038538_0_0_1"/>
<feature type="region of interest" description="Disordered" evidence="1">
    <location>
        <begin position="153"/>
        <end position="243"/>
    </location>
</feature>
<name>B0D154_LACBS</name>
<dbReference type="GO" id="GO:0005737">
    <property type="term" value="C:cytoplasm"/>
    <property type="evidence" value="ECO:0007669"/>
    <property type="project" value="TreeGrafter"/>
</dbReference>
<dbReference type="InterPro" id="IPR056279">
    <property type="entry name" value="Aip3p_Bud6_N"/>
</dbReference>
<feature type="region of interest" description="Disordered" evidence="1">
    <location>
        <begin position="1"/>
        <end position="44"/>
    </location>
</feature>
<evidence type="ECO:0000259" key="2">
    <source>
        <dbReference type="Pfam" id="PF23153"/>
    </source>
</evidence>
<feature type="compositionally biased region" description="Polar residues" evidence="1">
    <location>
        <begin position="20"/>
        <end position="29"/>
    </location>
</feature>
<dbReference type="GO" id="GO:0051286">
    <property type="term" value="C:cell tip"/>
    <property type="evidence" value="ECO:0007669"/>
    <property type="project" value="TreeGrafter"/>
</dbReference>
<dbReference type="InterPro" id="IPR051825">
    <property type="entry name" value="SRCIN1"/>
</dbReference>
<dbReference type="STRING" id="486041.B0D154"/>
<feature type="domain" description="Aip3p/Bud6 N-terminal" evidence="2">
    <location>
        <begin position="44"/>
        <end position="151"/>
    </location>
</feature>
<feature type="compositionally biased region" description="Basic and acidic residues" evidence="1">
    <location>
        <begin position="218"/>
        <end position="234"/>
    </location>
</feature>
<evidence type="ECO:0000313" key="4">
    <source>
        <dbReference type="Proteomes" id="UP000001194"/>
    </source>
</evidence>
<organism evidence="4">
    <name type="scientific">Laccaria bicolor (strain S238N-H82 / ATCC MYA-4686)</name>
    <name type="common">Bicoloured deceiver</name>
    <name type="synonym">Laccaria laccata var. bicolor</name>
    <dbReference type="NCBI Taxonomy" id="486041"/>
    <lineage>
        <taxon>Eukaryota</taxon>
        <taxon>Fungi</taxon>
        <taxon>Dikarya</taxon>
        <taxon>Basidiomycota</taxon>
        <taxon>Agaricomycotina</taxon>
        <taxon>Agaricomycetes</taxon>
        <taxon>Agaricomycetidae</taxon>
        <taxon>Agaricales</taxon>
        <taxon>Agaricineae</taxon>
        <taxon>Hydnangiaceae</taxon>
        <taxon>Laccaria</taxon>
    </lineage>
</organism>
<dbReference type="PANTHER" id="PTHR22741:SF10">
    <property type="entry name" value="COILED-COIL DOMAIN-CONTAINING PROTEIN CG32809"/>
    <property type="match status" value="1"/>
</dbReference>
<dbReference type="Proteomes" id="UP000001194">
    <property type="component" value="Unassembled WGS sequence"/>
</dbReference>
<feature type="compositionally biased region" description="Polar residues" evidence="1">
    <location>
        <begin position="1"/>
        <end position="12"/>
    </location>
</feature>
<reference evidence="3 4" key="1">
    <citation type="journal article" date="2008" name="Nature">
        <title>The genome of Laccaria bicolor provides insights into mycorrhizal symbiosis.</title>
        <authorList>
            <person name="Martin F."/>
            <person name="Aerts A."/>
            <person name="Ahren D."/>
            <person name="Brun A."/>
            <person name="Danchin E.G.J."/>
            <person name="Duchaussoy F."/>
            <person name="Gibon J."/>
            <person name="Kohler A."/>
            <person name="Lindquist E."/>
            <person name="Pereda V."/>
            <person name="Salamov A."/>
            <person name="Shapiro H.J."/>
            <person name="Wuyts J."/>
            <person name="Blaudez D."/>
            <person name="Buee M."/>
            <person name="Brokstein P."/>
            <person name="Canbaeck B."/>
            <person name="Cohen D."/>
            <person name="Courty P.E."/>
            <person name="Coutinho P.M."/>
            <person name="Delaruelle C."/>
            <person name="Detter J.C."/>
            <person name="Deveau A."/>
            <person name="DiFazio S."/>
            <person name="Duplessis S."/>
            <person name="Fraissinet-Tachet L."/>
            <person name="Lucic E."/>
            <person name="Frey-Klett P."/>
            <person name="Fourrey C."/>
            <person name="Feussner I."/>
            <person name="Gay G."/>
            <person name="Grimwood J."/>
            <person name="Hoegger P.J."/>
            <person name="Jain P."/>
            <person name="Kilaru S."/>
            <person name="Labbe J."/>
            <person name="Lin Y.C."/>
            <person name="Legue V."/>
            <person name="Le Tacon F."/>
            <person name="Marmeisse R."/>
            <person name="Melayah D."/>
            <person name="Montanini B."/>
            <person name="Muratet M."/>
            <person name="Nehls U."/>
            <person name="Niculita-Hirzel H."/>
            <person name="Oudot-Le Secq M.P."/>
            <person name="Peter M."/>
            <person name="Quesneville H."/>
            <person name="Rajashekar B."/>
            <person name="Reich M."/>
            <person name="Rouhier N."/>
            <person name="Schmutz J."/>
            <person name="Yin T."/>
            <person name="Chalot M."/>
            <person name="Henrissat B."/>
            <person name="Kuees U."/>
            <person name="Lucas S."/>
            <person name="Van de Peer Y."/>
            <person name="Podila G.K."/>
            <person name="Polle A."/>
            <person name="Pukkila P.J."/>
            <person name="Richardson P.M."/>
            <person name="Rouze P."/>
            <person name="Sanders I.R."/>
            <person name="Stajich J.E."/>
            <person name="Tunlid A."/>
            <person name="Tuskan G."/>
            <person name="Grigoriev I.V."/>
        </authorList>
    </citation>
    <scope>NUCLEOTIDE SEQUENCE [LARGE SCALE GENOMIC DNA]</scope>
    <source>
        <strain evidence="4">S238N-H82 / ATCC MYA-4686</strain>
    </source>
</reference>
<protein>
    <submittedName>
        <fullName evidence="3">Predicted protein</fullName>
    </submittedName>
</protein>
<dbReference type="Pfam" id="PF23153">
    <property type="entry name" value="Aip3p_Bud6_N"/>
    <property type="match status" value="1"/>
</dbReference>
<gene>
    <name evidence="3" type="ORF">LACBIDRAFT_313920</name>
</gene>
<dbReference type="KEGG" id="lbc:LACBIDRAFT_313920"/>
<evidence type="ECO:0000256" key="1">
    <source>
        <dbReference type="SAM" id="MobiDB-lite"/>
    </source>
</evidence>
<proteinExistence type="predicted"/>
<keyword evidence="4" id="KW-1185">Reference proteome</keyword>
<dbReference type="EMBL" id="DS547095">
    <property type="protein sequence ID" value="EDR11574.1"/>
    <property type="molecule type" value="Genomic_DNA"/>
</dbReference>
<dbReference type="GO" id="GO:0030010">
    <property type="term" value="P:establishment of cell polarity"/>
    <property type="evidence" value="ECO:0007669"/>
    <property type="project" value="TreeGrafter"/>
</dbReference>
<feature type="compositionally biased region" description="Basic and acidic residues" evidence="1">
    <location>
        <begin position="153"/>
        <end position="187"/>
    </location>
</feature>
<sequence length="268" mass="29854">MASRPPQLQNGHPSRRENHSISSNTSASGRSERGSRNPSNPPVESAVTRLLVSIKQLLEALTLWSQIKMDETQVSDVYVRLGNDFNAAVTAFAGFDIDMAELMSVPNDLRNVLEQCLAEDATSNLEIYLPTVREIITNLLQGLRGKQSIYRRIRSDQRHRSGEQGHERAESRSSRSERTPRRGDGTAHRSQLSRTIDASEAPEAAGSVSKRVVQTSARRRDQNSESVSREENLAHKHTIVPDGYNIGRDEFVQAAKSSKSYTTTIQIM</sequence>